<protein>
    <submittedName>
        <fullName evidence="1">Uncharacterized protein</fullName>
    </submittedName>
</protein>
<dbReference type="EMBL" id="QWEG01000001">
    <property type="protein sequence ID" value="RHW43511.1"/>
    <property type="molecule type" value="Genomic_DNA"/>
</dbReference>
<name>A0A417Z0Y3_9BACI</name>
<dbReference type="AlphaFoldDB" id="A0A417Z0Y3"/>
<dbReference type="OrthoDB" id="9801392at2"/>
<comment type="caution">
    <text evidence="1">The sequence shown here is derived from an EMBL/GenBank/DDBJ whole genome shotgun (WGS) entry which is preliminary data.</text>
</comment>
<keyword evidence="2" id="KW-1185">Reference proteome</keyword>
<organism evidence="1 2">
    <name type="scientific">Neobacillus notoginsengisoli</name>
    <dbReference type="NCBI Taxonomy" id="1578198"/>
    <lineage>
        <taxon>Bacteria</taxon>
        <taxon>Bacillati</taxon>
        <taxon>Bacillota</taxon>
        <taxon>Bacilli</taxon>
        <taxon>Bacillales</taxon>
        <taxon>Bacillaceae</taxon>
        <taxon>Neobacillus</taxon>
    </lineage>
</organism>
<evidence type="ECO:0000313" key="2">
    <source>
        <dbReference type="Proteomes" id="UP000284416"/>
    </source>
</evidence>
<gene>
    <name evidence="1" type="ORF">D1B31_02305</name>
</gene>
<sequence>MKIKVSELKKELKEYDQKELIQLITELFKTSKDVQSILSVKFLGDKATEELYSQAKKSIENEFFPDRGEPKLRLANAKKTISNFGKLTGHELKTLDLMLFYVEQGVKFTNAYGNMYDSFYNSLAMMYDKVTSKCGMEEEYYNHFAERLENVLENTVDMDWGFYEELAESYYNTGYPNEDDE</sequence>
<dbReference type="RefSeq" id="WP_118919118.1">
    <property type="nucleotide sequence ID" value="NZ_QWEG01000001.1"/>
</dbReference>
<dbReference type="Proteomes" id="UP000284416">
    <property type="component" value="Unassembled WGS sequence"/>
</dbReference>
<accession>A0A417Z0Y3</accession>
<reference evidence="1 2" key="1">
    <citation type="journal article" date="2017" name="Int. J. Syst. Evol. Microbiol.">
        <title>Bacillus notoginsengisoli sp. nov., a novel bacterium isolated from the rhizosphere of Panax notoginseng.</title>
        <authorList>
            <person name="Zhang M.Y."/>
            <person name="Cheng J."/>
            <person name="Cai Y."/>
            <person name="Zhang T.Y."/>
            <person name="Wu Y.Y."/>
            <person name="Manikprabhu D."/>
            <person name="Li W.J."/>
            <person name="Zhang Y.X."/>
        </authorList>
    </citation>
    <scope>NUCLEOTIDE SEQUENCE [LARGE SCALE GENOMIC DNA]</scope>
    <source>
        <strain evidence="1 2">JCM 30743</strain>
    </source>
</reference>
<dbReference type="InterPro" id="IPR046153">
    <property type="entry name" value="DUF6155"/>
</dbReference>
<proteinExistence type="predicted"/>
<dbReference type="Pfam" id="PF19652">
    <property type="entry name" value="DUF6155"/>
    <property type="match status" value="1"/>
</dbReference>
<evidence type="ECO:0000313" key="1">
    <source>
        <dbReference type="EMBL" id="RHW43511.1"/>
    </source>
</evidence>